<dbReference type="EMBL" id="FXXQ01000013">
    <property type="protein sequence ID" value="SMX25241.1"/>
    <property type="molecule type" value="Genomic_DNA"/>
</dbReference>
<reference evidence="2 3" key="1">
    <citation type="submission" date="2017-05" db="EMBL/GenBank/DDBJ databases">
        <authorList>
            <person name="Song R."/>
            <person name="Chenine A.L."/>
            <person name="Ruprecht R.M."/>
        </authorList>
    </citation>
    <scope>NUCLEOTIDE SEQUENCE [LARGE SCALE GENOMIC DNA]</scope>
    <source>
        <strain evidence="2 3">CECT 8489</strain>
    </source>
</reference>
<feature type="chain" id="PRO_5013144832" evidence="1">
    <location>
        <begin position="22"/>
        <end position="124"/>
    </location>
</feature>
<sequence length="124" mass="13323">MKKLFQATLLALMLVPLQGRAGAGGYTCSFVAYHSMDEIEISKAEDFVLNFTFDTITNDAFLVGNNGVSPVFLVEGEKGITFLEVLSTGAVQTTTIAFDGGAVHSRHSIISGALMPTQYYGFCE</sequence>
<organism evidence="2 3">
    <name type="scientific">Boseongicola aestuarii</name>
    <dbReference type="NCBI Taxonomy" id="1470561"/>
    <lineage>
        <taxon>Bacteria</taxon>
        <taxon>Pseudomonadati</taxon>
        <taxon>Pseudomonadota</taxon>
        <taxon>Alphaproteobacteria</taxon>
        <taxon>Rhodobacterales</taxon>
        <taxon>Paracoccaceae</taxon>
        <taxon>Boseongicola</taxon>
    </lineage>
</organism>
<dbReference type="RefSeq" id="WP_141138318.1">
    <property type="nucleotide sequence ID" value="NZ_FXXQ01000013.1"/>
</dbReference>
<evidence type="ECO:0000256" key="1">
    <source>
        <dbReference type="SAM" id="SignalP"/>
    </source>
</evidence>
<proteinExistence type="predicted"/>
<dbReference type="AlphaFoldDB" id="A0A238J4K0"/>
<keyword evidence="3" id="KW-1185">Reference proteome</keyword>
<evidence type="ECO:0000313" key="2">
    <source>
        <dbReference type="EMBL" id="SMX25241.1"/>
    </source>
</evidence>
<dbReference type="Proteomes" id="UP000201838">
    <property type="component" value="Unassembled WGS sequence"/>
</dbReference>
<dbReference type="OrthoDB" id="7870173at2"/>
<gene>
    <name evidence="2" type="ORF">BOA8489_03377</name>
</gene>
<evidence type="ECO:0000313" key="3">
    <source>
        <dbReference type="Proteomes" id="UP000201838"/>
    </source>
</evidence>
<name>A0A238J4K0_9RHOB</name>
<accession>A0A238J4K0</accession>
<feature type="signal peptide" evidence="1">
    <location>
        <begin position="1"/>
        <end position="21"/>
    </location>
</feature>
<protein>
    <submittedName>
        <fullName evidence="2">Uncharacterized protein</fullName>
    </submittedName>
</protein>
<keyword evidence="1" id="KW-0732">Signal</keyword>